<proteinExistence type="predicted"/>
<comment type="caution">
    <text evidence="1">The sequence shown here is derived from an EMBL/GenBank/DDBJ whole genome shotgun (WGS) entry which is preliminary data.</text>
</comment>
<dbReference type="InterPro" id="IPR014347">
    <property type="entry name" value="Tautomerase/MIF_sf"/>
</dbReference>
<accession>I8AG21</accession>
<keyword evidence="1" id="KW-0413">Isomerase</keyword>
<dbReference type="PATRIC" id="fig|1196324.3.peg.3309"/>
<dbReference type="OrthoDB" id="9814215at2"/>
<protein>
    <submittedName>
        <fullName evidence="1">5-carboxymethyl-2-hydroxymuconate isomerase</fullName>
    </submittedName>
</protein>
<dbReference type="InterPro" id="IPR004220">
    <property type="entry name" value="5-COMe_2-OHmuconate_Isoase"/>
</dbReference>
<name>I8AG21_9BACL</name>
<organism evidence="1 2">
    <name type="scientific">Fictibacillus macauensis ZFHKF-1</name>
    <dbReference type="NCBI Taxonomy" id="1196324"/>
    <lineage>
        <taxon>Bacteria</taxon>
        <taxon>Bacillati</taxon>
        <taxon>Bacillota</taxon>
        <taxon>Bacilli</taxon>
        <taxon>Bacillales</taxon>
        <taxon>Fictibacillaceae</taxon>
        <taxon>Fictibacillus</taxon>
    </lineage>
</organism>
<dbReference type="CDD" id="cd00580">
    <property type="entry name" value="CHMI"/>
    <property type="match status" value="1"/>
</dbReference>
<dbReference type="RefSeq" id="WP_007203307.1">
    <property type="nucleotide sequence ID" value="NZ_AKKV01000036.1"/>
</dbReference>
<reference evidence="1 2" key="1">
    <citation type="journal article" date="2012" name="J. Bacteriol.">
        <title>Genome of Bacillus macauensis ZFHKF-1, a Long-Chain-Forming Bacterium.</title>
        <authorList>
            <person name="Cai L."/>
            <person name="Zhang T."/>
        </authorList>
    </citation>
    <scope>NUCLEOTIDE SEQUENCE [LARGE SCALE GENOMIC DNA]</scope>
    <source>
        <strain evidence="1 2">ZFHKF-1</strain>
    </source>
</reference>
<dbReference type="Gene3D" id="3.30.429.10">
    <property type="entry name" value="Macrophage Migration Inhibitory Factor"/>
    <property type="match status" value="1"/>
</dbReference>
<dbReference type="PANTHER" id="PTHR37950:SF1">
    <property type="entry name" value="4-HYDROXYPHENYLACETATE CATABOLISM PROTEIN"/>
    <property type="match status" value="1"/>
</dbReference>
<dbReference type="STRING" id="1196324.A374_16173"/>
<dbReference type="SUPFAM" id="SSF55331">
    <property type="entry name" value="Tautomerase/MIF"/>
    <property type="match status" value="1"/>
</dbReference>
<evidence type="ECO:0000313" key="1">
    <source>
        <dbReference type="EMBL" id="EIT84339.1"/>
    </source>
</evidence>
<sequence length="129" mass="14574">MPHFIIEYTDNIADEGNFPALLQKINAVLVARNDLFPVGGIRSRAIPLHHYCIADGTNERDAFVHAHLKIGAGRSEQDKQAVCTRLFTVMKEHFAPLYETRGFALSMELSEFSESGTYKHNNLHARYKA</sequence>
<dbReference type="Proteomes" id="UP000004080">
    <property type="component" value="Unassembled WGS sequence"/>
</dbReference>
<dbReference type="Pfam" id="PF02962">
    <property type="entry name" value="CHMI"/>
    <property type="match status" value="1"/>
</dbReference>
<dbReference type="eggNOG" id="COG3232">
    <property type="taxonomic scope" value="Bacteria"/>
</dbReference>
<gene>
    <name evidence="1" type="ORF">A374_16173</name>
</gene>
<evidence type="ECO:0000313" key="2">
    <source>
        <dbReference type="Proteomes" id="UP000004080"/>
    </source>
</evidence>
<keyword evidence="2" id="KW-1185">Reference proteome</keyword>
<dbReference type="AlphaFoldDB" id="I8AG21"/>
<dbReference type="GO" id="GO:0008704">
    <property type="term" value="F:5-carboxymethyl-2-hydroxymuconate delta-isomerase activity"/>
    <property type="evidence" value="ECO:0007669"/>
    <property type="project" value="InterPro"/>
</dbReference>
<dbReference type="PANTHER" id="PTHR37950">
    <property type="entry name" value="4-HYDROXYPHENYLACETATE CATABOLISM PROTEIN"/>
    <property type="match status" value="1"/>
</dbReference>
<dbReference type="EMBL" id="AKKV01000036">
    <property type="protein sequence ID" value="EIT84339.1"/>
    <property type="molecule type" value="Genomic_DNA"/>
</dbReference>